<sequence>MVKNIFNVFKSNKRIKLSKKLSNSKYIQHEKKGLLSEEDIIKQLEDEFVVGPVKLKQISQHFLFEFKKGLENEDYSLAMIPSFVTKLPSGRELGNYLSLDLGGTNFKVSEIFLEQQHQVRVRQKKFYIPETARNADGERLFDFMADSVESFLKETGNALEKEYQLGFTFSFPIRQTGINSGELYLWSKEFNCGNTQGKDVVRMLNDAFIRNKINVHISALVNDTVGILMAGAYSDPQTYIGLVLGEGTNVSYVENIEKIKKWKGPQPESGKMIINTEWGDFDDDKIVLPINKYDLLVDQKSNNPGKHVFEKMISGFYLGEIVRLTCQHLIEKKLLFNGKSSPIFDRPNSFEIQYLSRIERDYSIELSDTKLILQDLLLIPFTTLKDRRIVRRIIELVSIRSARLTACGIVSLLHQMNKMDGCTVAVDNFIYEYPHFINRMRDAIHELLGIFSENVIITNNKNGSSMGASIIVSIINT</sequence>
<dbReference type="EC" id="2.7.1.-" evidence="11"/>
<dbReference type="GO" id="GO:0005524">
    <property type="term" value="F:ATP binding"/>
    <property type="evidence" value="ECO:0007669"/>
    <property type="project" value="UniProtKB-UniRule"/>
</dbReference>
<evidence type="ECO:0000256" key="5">
    <source>
        <dbReference type="ARBA" id="ARBA00022741"/>
    </source>
</evidence>
<dbReference type="InterPro" id="IPR001312">
    <property type="entry name" value="Hexokinase"/>
</dbReference>
<keyword evidence="5 11" id="KW-0547">Nucleotide-binding</keyword>
<proteinExistence type="inferred from homology"/>
<dbReference type="UniPathway" id="UPA00109">
    <property type="reaction ID" value="UER00180"/>
</dbReference>
<accession>A0A1Y2ACV5</accession>
<comment type="catalytic activity">
    <reaction evidence="9">
        <text>a D-hexose + ATP = a D-hexose 6-phosphate + ADP + H(+)</text>
        <dbReference type="Rhea" id="RHEA:22740"/>
        <dbReference type="ChEBI" id="CHEBI:4194"/>
        <dbReference type="ChEBI" id="CHEBI:15378"/>
        <dbReference type="ChEBI" id="CHEBI:30616"/>
        <dbReference type="ChEBI" id="CHEBI:229467"/>
        <dbReference type="ChEBI" id="CHEBI:456216"/>
        <dbReference type="EC" id="2.7.1.1"/>
    </reaction>
    <physiologicalReaction direction="left-to-right" evidence="9">
        <dbReference type="Rhea" id="RHEA:22741"/>
    </physiologicalReaction>
</comment>
<dbReference type="Gene3D" id="3.30.420.40">
    <property type="match status" value="1"/>
</dbReference>
<feature type="domain" description="Hexokinase C-terminal" evidence="13">
    <location>
        <begin position="240"/>
        <end position="472"/>
    </location>
</feature>
<organism evidence="14 15">
    <name type="scientific">Neocallimastix californiae</name>
    <dbReference type="NCBI Taxonomy" id="1754190"/>
    <lineage>
        <taxon>Eukaryota</taxon>
        <taxon>Fungi</taxon>
        <taxon>Fungi incertae sedis</taxon>
        <taxon>Chytridiomycota</taxon>
        <taxon>Chytridiomycota incertae sedis</taxon>
        <taxon>Neocallimastigomycetes</taxon>
        <taxon>Neocallimastigales</taxon>
        <taxon>Neocallimastigaceae</taxon>
        <taxon>Neocallimastix</taxon>
    </lineage>
</organism>
<dbReference type="InterPro" id="IPR022673">
    <property type="entry name" value="Hexokinase_C"/>
</dbReference>
<comment type="pathway">
    <text evidence="1">Carbohydrate degradation; glycolysis; D-glyceraldehyde 3-phosphate and glycerone phosphate from D-glucose: step 1/4.</text>
</comment>
<evidence type="ECO:0000256" key="9">
    <source>
        <dbReference type="ARBA" id="ARBA00044613"/>
    </source>
</evidence>
<keyword evidence="8 11" id="KW-0324">Glycolysis</keyword>
<keyword evidence="6 11" id="KW-0418">Kinase</keyword>
<evidence type="ECO:0000256" key="7">
    <source>
        <dbReference type="ARBA" id="ARBA00022840"/>
    </source>
</evidence>
<dbReference type="PANTHER" id="PTHR19443">
    <property type="entry name" value="HEXOKINASE"/>
    <property type="match status" value="1"/>
</dbReference>
<dbReference type="InterPro" id="IPR043129">
    <property type="entry name" value="ATPase_NBD"/>
</dbReference>
<evidence type="ECO:0000259" key="12">
    <source>
        <dbReference type="Pfam" id="PF00349"/>
    </source>
</evidence>
<comment type="catalytic activity">
    <reaction evidence="10">
        <text>D-fructose + ATP = D-fructose 6-phosphate + ADP + H(+)</text>
        <dbReference type="Rhea" id="RHEA:16125"/>
        <dbReference type="ChEBI" id="CHEBI:15378"/>
        <dbReference type="ChEBI" id="CHEBI:30616"/>
        <dbReference type="ChEBI" id="CHEBI:37721"/>
        <dbReference type="ChEBI" id="CHEBI:61527"/>
        <dbReference type="ChEBI" id="CHEBI:456216"/>
        <dbReference type="EC" id="2.7.1.1"/>
    </reaction>
    <physiologicalReaction direction="left-to-right" evidence="10">
        <dbReference type="Rhea" id="RHEA:16126"/>
    </physiologicalReaction>
</comment>
<dbReference type="PROSITE" id="PS51748">
    <property type="entry name" value="HEXOKINASE_2"/>
    <property type="match status" value="1"/>
</dbReference>
<dbReference type="InterPro" id="IPR022672">
    <property type="entry name" value="Hexokinase_N"/>
</dbReference>
<dbReference type="AlphaFoldDB" id="A0A1Y2ACV5"/>
<dbReference type="Pfam" id="PF00349">
    <property type="entry name" value="Hexokinase_1"/>
    <property type="match status" value="1"/>
</dbReference>
<evidence type="ECO:0000256" key="4">
    <source>
        <dbReference type="ARBA" id="ARBA00022679"/>
    </source>
</evidence>
<evidence type="ECO:0000256" key="10">
    <source>
        <dbReference type="ARBA" id="ARBA00047905"/>
    </source>
</evidence>
<evidence type="ECO:0000313" key="15">
    <source>
        <dbReference type="Proteomes" id="UP000193920"/>
    </source>
</evidence>
<evidence type="ECO:0000256" key="8">
    <source>
        <dbReference type="ARBA" id="ARBA00023152"/>
    </source>
</evidence>
<keyword evidence="15" id="KW-1185">Reference proteome</keyword>
<dbReference type="GO" id="GO:0005536">
    <property type="term" value="F:D-glucose binding"/>
    <property type="evidence" value="ECO:0007669"/>
    <property type="project" value="InterPro"/>
</dbReference>
<dbReference type="GO" id="GO:0001678">
    <property type="term" value="P:intracellular glucose homeostasis"/>
    <property type="evidence" value="ECO:0007669"/>
    <property type="project" value="InterPro"/>
</dbReference>
<dbReference type="EMBL" id="MCOG01000292">
    <property type="protein sequence ID" value="ORY20342.1"/>
    <property type="molecule type" value="Genomic_DNA"/>
</dbReference>
<dbReference type="Pfam" id="PF03727">
    <property type="entry name" value="Hexokinase_2"/>
    <property type="match status" value="1"/>
</dbReference>
<feature type="domain" description="Hexokinase N-terminal" evidence="12">
    <location>
        <begin position="41"/>
        <end position="233"/>
    </location>
</feature>
<dbReference type="GO" id="GO:0006006">
    <property type="term" value="P:glucose metabolic process"/>
    <property type="evidence" value="ECO:0007669"/>
    <property type="project" value="TreeGrafter"/>
</dbReference>
<dbReference type="GO" id="GO:0004340">
    <property type="term" value="F:glucokinase activity"/>
    <property type="evidence" value="ECO:0007669"/>
    <property type="project" value="TreeGrafter"/>
</dbReference>
<gene>
    <name evidence="14" type="ORF">LY90DRAFT_391253</name>
</gene>
<dbReference type="SUPFAM" id="SSF53067">
    <property type="entry name" value="Actin-like ATPase domain"/>
    <property type="match status" value="2"/>
</dbReference>
<dbReference type="CDD" id="cd24018">
    <property type="entry name" value="ASKHA_NBD_HK_fungi"/>
    <property type="match status" value="1"/>
</dbReference>
<comment type="caution">
    <text evidence="14">The sequence shown here is derived from an EMBL/GenBank/DDBJ whole genome shotgun (WGS) entry which is preliminary data.</text>
</comment>
<dbReference type="Proteomes" id="UP000193920">
    <property type="component" value="Unassembled WGS sequence"/>
</dbReference>
<dbReference type="PRINTS" id="PR00475">
    <property type="entry name" value="HEXOKINASE"/>
</dbReference>
<evidence type="ECO:0000313" key="14">
    <source>
        <dbReference type="EMBL" id="ORY20342.1"/>
    </source>
</evidence>
<evidence type="ECO:0000256" key="2">
    <source>
        <dbReference type="ARBA" id="ARBA00005028"/>
    </source>
</evidence>
<dbReference type="GO" id="GO:0005739">
    <property type="term" value="C:mitochondrion"/>
    <property type="evidence" value="ECO:0007669"/>
    <property type="project" value="TreeGrafter"/>
</dbReference>
<name>A0A1Y2ACV5_9FUNG</name>
<comment type="similarity">
    <text evidence="3 11">Belongs to the hexokinase family.</text>
</comment>
<evidence type="ECO:0000256" key="1">
    <source>
        <dbReference type="ARBA" id="ARBA00004888"/>
    </source>
</evidence>
<dbReference type="GO" id="GO:0006096">
    <property type="term" value="P:glycolytic process"/>
    <property type="evidence" value="ECO:0007669"/>
    <property type="project" value="UniProtKB-UniPathway"/>
</dbReference>
<evidence type="ECO:0000256" key="11">
    <source>
        <dbReference type="RuleBase" id="RU362007"/>
    </source>
</evidence>
<dbReference type="GO" id="GO:0008865">
    <property type="term" value="F:fructokinase activity"/>
    <property type="evidence" value="ECO:0007669"/>
    <property type="project" value="TreeGrafter"/>
</dbReference>
<dbReference type="Gene3D" id="3.40.367.20">
    <property type="match status" value="1"/>
</dbReference>
<evidence type="ECO:0000256" key="3">
    <source>
        <dbReference type="ARBA" id="ARBA00009225"/>
    </source>
</evidence>
<dbReference type="GO" id="GO:0005829">
    <property type="term" value="C:cytosol"/>
    <property type="evidence" value="ECO:0007669"/>
    <property type="project" value="TreeGrafter"/>
</dbReference>
<protein>
    <recommendedName>
        <fullName evidence="11">Phosphotransferase</fullName>
        <ecNumber evidence="11">2.7.1.-</ecNumber>
    </recommendedName>
</protein>
<comment type="pathway">
    <text evidence="2">Carbohydrate metabolism; hexose metabolism.</text>
</comment>
<keyword evidence="7 11" id="KW-0067">ATP-binding</keyword>
<evidence type="ECO:0000256" key="6">
    <source>
        <dbReference type="ARBA" id="ARBA00022777"/>
    </source>
</evidence>
<evidence type="ECO:0000259" key="13">
    <source>
        <dbReference type="Pfam" id="PF03727"/>
    </source>
</evidence>
<dbReference type="OrthoDB" id="419537at2759"/>
<reference evidence="14 15" key="1">
    <citation type="submission" date="2016-08" db="EMBL/GenBank/DDBJ databases">
        <title>A Parts List for Fungal Cellulosomes Revealed by Comparative Genomics.</title>
        <authorList>
            <consortium name="DOE Joint Genome Institute"/>
            <person name="Haitjema C.H."/>
            <person name="Gilmore S.P."/>
            <person name="Henske J.K."/>
            <person name="Solomon K.V."/>
            <person name="De Groot R."/>
            <person name="Kuo A."/>
            <person name="Mondo S.J."/>
            <person name="Salamov A.A."/>
            <person name="Labutti K."/>
            <person name="Zhao Z."/>
            <person name="Chiniquy J."/>
            <person name="Barry K."/>
            <person name="Brewer H.M."/>
            <person name="Purvine S.O."/>
            <person name="Wright A.T."/>
            <person name="Boxma B."/>
            <person name="Van Alen T."/>
            <person name="Hackstein J.H."/>
            <person name="Baker S.E."/>
            <person name="Grigoriev I.V."/>
            <person name="O'Malley M.A."/>
        </authorList>
    </citation>
    <scope>NUCLEOTIDE SEQUENCE [LARGE SCALE GENOMIC DNA]</scope>
    <source>
        <strain evidence="14 15">G1</strain>
    </source>
</reference>
<dbReference type="PANTHER" id="PTHR19443:SF16">
    <property type="entry name" value="HEXOKINASE TYPE 1-RELATED"/>
    <property type="match status" value="1"/>
</dbReference>
<keyword evidence="4 11" id="KW-0808">Transferase</keyword>
<dbReference type="STRING" id="1754190.A0A1Y2ACV5"/>